<feature type="domain" description="Carboxyltransferase" evidence="4">
    <location>
        <begin position="6"/>
        <end position="207"/>
    </location>
</feature>
<dbReference type="KEGG" id="bkw:BkAM31D_01190"/>
<keyword evidence="2" id="KW-0378">Hydrolase</keyword>
<reference evidence="5 6" key="1">
    <citation type="submission" date="2017-04" db="EMBL/GenBank/DDBJ databases">
        <title>Bacillus krulwichiae AM31D Genome sequencing and assembly.</title>
        <authorList>
            <person name="Krulwich T.A."/>
            <person name="Anastor L."/>
            <person name="Ehrlich R."/>
            <person name="Ehrlich G.D."/>
            <person name="Janto B."/>
        </authorList>
    </citation>
    <scope>NUCLEOTIDE SEQUENCE [LARGE SCALE GENOMIC DNA]</scope>
    <source>
        <strain evidence="5 6">AM31D</strain>
    </source>
</reference>
<dbReference type="InterPro" id="IPR003833">
    <property type="entry name" value="CT_C_D"/>
</dbReference>
<dbReference type="GO" id="GO:0016787">
    <property type="term" value="F:hydrolase activity"/>
    <property type="evidence" value="ECO:0007669"/>
    <property type="project" value="UniProtKB-KW"/>
</dbReference>
<dbReference type="AlphaFoldDB" id="A0A1Y9THD0"/>
<keyword evidence="6" id="KW-1185">Reference proteome</keyword>
<keyword evidence="5" id="KW-0808">Transferase</keyword>
<evidence type="ECO:0000256" key="1">
    <source>
        <dbReference type="ARBA" id="ARBA00022741"/>
    </source>
</evidence>
<dbReference type="RefSeq" id="WP_066159372.1">
    <property type="nucleotide sequence ID" value="NZ_CP020814.1"/>
</dbReference>
<dbReference type="SUPFAM" id="SSF160467">
    <property type="entry name" value="PH0987 N-terminal domain-like"/>
    <property type="match status" value="1"/>
</dbReference>
<evidence type="ECO:0000256" key="2">
    <source>
        <dbReference type="ARBA" id="ARBA00022801"/>
    </source>
</evidence>
<name>A0A1Y9THD0_9BACI</name>
<accession>A0A1Y9THD0</accession>
<sequence length="231" mass="26091">MSEIDFSIERLSESAIVISFGKQIHPRILQKVRSLSNYIEEHRFQGFIELVPSFASVTIFFDPMKIKMTAVRVLLEETVKGLKLEHQVERREIVIPVCYGGELGPDLTLVAKHNHLTAEEVIEIHSNSSYLVYMIGFAPGFPYLGGLSERIHTPRKEVPRLGMPAGSVGIGGSQTGIYPISTPGGWQIIGKTPFELFRPHHQFPSLLQAGDTVRFQPISRERYEEYKEERG</sequence>
<dbReference type="InterPro" id="IPR029000">
    <property type="entry name" value="Cyclophilin-like_dom_sf"/>
</dbReference>
<dbReference type="EMBL" id="CP020814">
    <property type="protein sequence ID" value="ARK28589.1"/>
    <property type="molecule type" value="Genomic_DNA"/>
</dbReference>
<dbReference type="InterPro" id="IPR010016">
    <property type="entry name" value="PxpB"/>
</dbReference>
<keyword evidence="3" id="KW-0067">ATP-binding</keyword>
<gene>
    <name evidence="5" type="primary">kipI</name>
    <name evidence="5" type="ORF">BkAM31D_01190</name>
</gene>
<dbReference type="NCBIfam" id="TIGR00370">
    <property type="entry name" value="5-oxoprolinase subunit PxpB"/>
    <property type="match status" value="1"/>
</dbReference>
<evidence type="ECO:0000256" key="3">
    <source>
        <dbReference type="ARBA" id="ARBA00022840"/>
    </source>
</evidence>
<keyword evidence="1" id="KW-0547">Nucleotide-binding</keyword>
<dbReference type="Proteomes" id="UP000193006">
    <property type="component" value="Chromosome"/>
</dbReference>
<dbReference type="Pfam" id="PF02682">
    <property type="entry name" value="CT_C_D"/>
    <property type="match status" value="1"/>
</dbReference>
<dbReference type="STRING" id="199441.BkAM31D_01190"/>
<dbReference type="Gene3D" id="2.40.100.10">
    <property type="entry name" value="Cyclophilin-like"/>
    <property type="match status" value="1"/>
</dbReference>
<keyword evidence="5" id="KW-0418">Kinase</keyword>
<proteinExistence type="predicted"/>
<evidence type="ECO:0000313" key="5">
    <source>
        <dbReference type="EMBL" id="ARK28589.1"/>
    </source>
</evidence>
<dbReference type="GO" id="GO:0005524">
    <property type="term" value="F:ATP binding"/>
    <property type="evidence" value="ECO:0007669"/>
    <property type="project" value="UniProtKB-KW"/>
</dbReference>
<organism evidence="5 6">
    <name type="scientific">Halalkalibacter krulwichiae</name>
    <dbReference type="NCBI Taxonomy" id="199441"/>
    <lineage>
        <taxon>Bacteria</taxon>
        <taxon>Bacillati</taxon>
        <taxon>Bacillota</taxon>
        <taxon>Bacilli</taxon>
        <taxon>Bacillales</taxon>
        <taxon>Bacillaceae</taxon>
        <taxon>Halalkalibacter</taxon>
    </lineage>
</organism>
<dbReference type="Gene3D" id="3.30.1360.40">
    <property type="match status" value="1"/>
</dbReference>
<protein>
    <submittedName>
        <fullName evidence="5">Kinase A inhibitor</fullName>
    </submittedName>
</protein>
<evidence type="ECO:0000259" key="4">
    <source>
        <dbReference type="SMART" id="SM00796"/>
    </source>
</evidence>
<evidence type="ECO:0000313" key="6">
    <source>
        <dbReference type="Proteomes" id="UP000193006"/>
    </source>
</evidence>
<dbReference type="SUPFAM" id="SSF50891">
    <property type="entry name" value="Cyclophilin-like"/>
    <property type="match status" value="1"/>
</dbReference>
<dbReference type="PANTHER" id="PTHR34698:SF2">
    <property type="entry name" value="5-OXOPROLINASE SUBUNIT B"/>
    <property type="match status" value="1"/>
</dbReference>
<dbReference type="PANTHER" id="PTHR34698">
    <property type="entry name" value="5-OXOPROLINASE SUBUNIT B"/>
    <property type="match status" value="1"/>
</dbReference>
<dbReference type="SMART" id="SM00796">
    <property type="entry name" value="AHS1"/>
    <property type="match status" value="1"/>
</dbReference>
<dbReference type="GO" id="GO:0016301">
    <property type="term" value="F:kinase activity"/>
    <property type="evidence" value="ECO:0007669"/>
    <property type="project" value="UniProtKB-KW"/>
</dbReference>